<organism evidence="1 2">
    <name type="scientific">Amycolatopsis acidicola</name>
    <dbReference type="NCBI Taxonomy" id="2596893"/>
    <lineage>
        <taxon>Bacteria</taxon>
        <taxon>Bacillati</taxon>
        <taxon>Actinomycetota</taxon>
        <taxon>Actinomycetes</taxon>
        <taxon>Pseudonocardiales</taxon>
        <taxon>Pseudonocardiaceae</taxon>
        <taxon>Amycolatopsis</taxon>
    </lineage>
</organism>
<accession>A0A5N0UQC3</accession>
<evidence type="ECO:0000313" key="1">
    <source>
        <dbReference type="EMBL" id="KAA9153459.1"/>
    </source>
</evidence>
<keyword evidence="2" id="KW-1185">Reference proteome</keyword>
<dbReference type="RefSeq" id="WP_144756497.1">
    <property type="nucleotide sequence ID" value="NZ_VMNW02000076.1"/>
</dbReference>
<dbReference type="AlphaFoldDB" id="A0A5N0UQC3"/>
<dbReference type="EMBL" id="VMNW02000076">
    <property type="protein sequence ID" value="KAA9153459.1"/>
    <property type="molecule type" value="Genomic_DNA"/>
</dbReference>
<comment type="caution">
    <text evidence="1">The sequence shown here is derived from an EMBL/GenBank/DDBJ whole genome shotgun (WGS) entry which is preliminary data.</text>
</comment>
<proteinExistence type="predicted"/>
<sequence length="74" mass="8053">MELTSREEKARAVRVTAACARDAEELRTLLDMLGLEAADTLPEQEDAEPEMPQGTGLPMAELTALLTTLDRQPA</sequence>
<dbReference type="Proteomes" id="UP000319769">
    <property type="component" value="Unassembled WGS sequence"/>
</dbReference>
<protein>
    <submittedName>
        <fullName evidence="1">Uncharacterized protein</fullName>
    </submittedName>
</protein>
<name>A0A5N0UQC3_9PSEU</name>
<reference evidence="1" key="1">
    <citation type="submission" date="2019-09" db="EMBL/GenBank/DDBJ databases">
        <authorList>
            <person name="Teo W.F.A."/>
            <person name="Duangmal K."/>
        </authorList>
    </citation>
    <scope>NUCLEOTIDE SEQUENCE [LARGE SCALE GENOMIC DNA]</scope>
    <source>
        <strain evidence="1">K81G1</strain>
    </source>
</reference>
<gene>
    <name evidence="1" type="ORF">FPZ12_034515</name>
</gene>
<evidence type="ECO:0000313" key="2">
    <source>
        <dbReference type="Proteomes" id="UP000319769"/>
    </source>
</evidence>